<evidence type="ECO:0000259" key="1">
    <source>
        <dbReference type="SMART" id="SM00642"/>
    </source>
</evidence>
<dbReference type="CDD" id="cd11336">
    <property type="entry name" value="AmyAc_MTSase"/>
    <property type="match status" value="1"/>
</dbReference>
<dbReference type="RefSeq" id="WP_254170108.1">
    <property type="nucleotide sequence ID" value="NZ_JAHESF010000071.1"/>
</dbReference>
<evidence type="ECO:0000313" key="2">
    <source>
        <dbReference type="EMBL" id="MBT1701426.1"/>
    </source>
</evidence>
<dbReference type="Gene3D" id="3.30.1590.10">
    <property type="entry name" value="Maltooligosyl trehalose synthase, domain 2"/>
    <property type="match status" value="1"/>
</dbReference>
<evidence type="ECO:0000313" key="3">
    <source>
        <dbReference type="Proteomes" id="UP001319200"/>
    </source>
</evidence>
<dbReference type="Gene3D" id="1.10.10.470">
    <property type="entry name" value="Maltooligosyl trehalose synthase, domain 4"/>
    <property type="match status" value="1"/>
</dbReference>
<keyword evidence="3" id="KW-1185">Reference proteome</keyword>
<name>A0AAP2DRZ0_9BACT</name>
<reference evidence="2 3" key="1">
    <citation type="submission" date="2021-05" db="EMBL/GenBank/DDBJ databases">
        <title>A Polyphasic approach of four new species of the genus Ohtaekwangia: Ohtaekwangia histidinii sp. nov., Ohtaekwangia cretensis sp. nov., Ohtaekwangia indiensis sp. nov., Ohtaekwangia reichenbachii sp. nov. from diverse environment.</title>
        <authorList>
            <person name="Octaviana S."/>
        </authorList>
    </citation>
    <scope>NUCLEOTIDE SEQUENCE [LARGE SCALE GENOMIC DNA]</scope>
    <source>
        <strain evidence="2 3">PWU4</strain>
    </source>
</reference>
<dbReference type="Proteomes" id="UP001319200">
    <property type="component" value="Unassembled WGS sequence"/>
</dbReference>
<dbReference type="PANTHER" id="PTHR10357">
    <property type="entry name" value="ALPHA-AMYLASE FAMILY MEMBER"/>
    <property type="match status" value="1"/>
</dbReference>
<organism evidence="2 3">
    <name type="scientific">Chryseosolibacter histidini</name>
    <dbReference type="NCBI Taxonomy" id="2782349"/>
    <lineage>
        <taxon>Bacteria</taxon>
        <taxon>Pseudomonadati</taxon>
        <taxon>Bacteroidota</taxon>
        <taxon>Cytophagia</taxon>
        <taxon>Cytophagales</taxon>
        <taxon>Chryseotaleaceae</taxon>
        <taxon>Chryseosolibacter</taxon>
    </lineage>
</organism>
<dbReference type="NCBIfam" id="TIGR02401">
    <property type="entry name" value="trehalose_TreY"/>
    <property type="match status" value="1"/>
</dbReference>
<dbReference type="EMBL" id="JAHESF010000071">
    <property type="protein sequence ID" value="MBT1701426.1"/>
    <property type="molecule type" value="Genomic_DNA"/>
</dbReference>
<dbReference type="AlphaFoldDB" id="A0AAP2DRZ0"/>
<proteinExistence type="predicted"/>
<dbReference type="SMART" id="SM00642">
    <property type="entry name" value="Aamy"/>
    <property type="match status" value="1"/>
</dbReference>
<feature type="domain" description="Glycosyl hydrolase family 13 catalytic" evidence="1">
    <location>
        <begin position="2"/>
        <end position="439"/>
    </location>
</feature>
<comment type="caution">
    <text evidence="2">The sequence shown here is derived from an EMBL/GenBank/DDBJ whole genome shotgun (WGS) entry which is preliminary data.</text>
</comment>
<dbReference type="GO" id="GO:0047470">
    <property type="term" value="F:(1,4)-alpha-D-glucan 1-alpha-D-glucosylmutase activity"/>
    <property type="evidence" value="ECO:0007669"/>
    <property type="project" value="TreeGrafter"/>
</dbReference>
<dbReference type="Pfam" id="PF00128">
    <property type="entry name" value="Alpha-amylase"/>
    <property type="match status" value="1"/>
</dbReference>
<dbReference type="InterPro" id="IPR006047">
    <property type="entry name" value="GH13_cat_dom"/>
</dbReference>
<sequence length="886" mass="102208">MHIPTSTYRVQLHKDFTLSDLENIIDYLHDLGVTTIYAAPIVTAVPGSMHGYDVTDPHVINPEIGTLEQLMRISARLKEKNMSWLQDIVPNHMAFHPLNWRLMDVMERHSASPYHRYFDIDWHHPSAHLNGKLQVPFLGKELESCIADGEIKVSFSDAGFTVDYFQTRYPLSLSAYPVLFAAHSQKVKGWQEFLKKAEALRDRELWHRHKMDFVKAISNDEAAHFAVLELLETVNSDPQKLQRLLESQHYTLTFWKHTENMIGYRRFFTVNELICLRMEDDAVFEEYHKVLGQLYEKEIVQGFRIDHIDGLKDPSGYIRRLRKRFGEDCYIIAEKILEAKENMPAHWPLEGTSGYEFLSHVSQLITNRKGAKQLATFYRELVPSLPAYHELVLANKRLILEQYMAGEWENLVRFFMVAGLFDNCQFERIRAALGLLMVSLPVYRIYPEQLPLKGNDVVVMNEAFHKALANGKTYRAELEYLQRIFTQPLDDAALSDRALDFLKRLMQFTGPLTAKGVEDTTFYVYNALISHDEVGDAPSTLGISVTNFHAKMAERQRATPFSLNATATHDTKRGEDARLRLNVLCEFPDQWQQLVLQWLDMNRPFHHRTTKGNLTPSKNDEYYIYQAIIGGFPEDLEVTQEWLERLQAYQVKVVREAKVYSDWGEPDEEYEAACGAFIRNILSPGSAFLTSLIPFMKKVNRRANRLALVQALVRITAPGIPDTYQGCELWDLSFVDPDNRRPVDYTRRKQYLDALISKEQEGSDALFGFLKDHSAEGLEKFFVIWKSLNFRKHHPIVFENGTYIPLQATAKETTMIAYARHHEGRWVVVAAPLGAEEPAYGDDDLILPEHAPSSWRNVFTGETMQAEGRLRLSECFRHFPVALFTS</sequence>
<dbReference type="PANTHER" id="PTHR10357:SF216">
    <property type="entry name" value="MALTOOLIGOSYL TREHALOSE SYNTHASE-RELATED"/>
    <property type="match status" value="1"/>
</dbReference>
<dbReference type="Gene3D" id="3.20.20.80">
    <property type="entry name" value="Glycosidases"/>
    <property type="match status" value="2"/>
</dbReference>
<dbReference type="InterPro" id="IPR013797">
    <property type="entry name" value="Maltooligo_trehalose_synth_4"/>
</dbReference>
<dbReference type="Gene3D" id="3.30.750.90">
    <property type="match status" value="1"/>
</dbReference>
<dbReference type="GO" id="GO:0030980">
    <property type="term" value="P:alpha-glucan catabolic process"/>
    <property type="evidence" value="ECO:0007669"/>
    <property type="project" value="TreeGrafter"/>
</dbReference>
<dbReference type="InterPro" id="IPR012767">
    <property type="entry name" value="Trehalose_TreY"/>
</dbReference>
<accession>A0AAP2DRZ0</accession>
<protein>
    <submittedName>
        <fullName evidence="2">Malto-oligosyltrehalose synthase</fullName>
    </submittedName>
</protein>
<dbReference type="SUPFAM" id="SSF51445">
    <property type="entry name" value="(Trans)glycosidases"/>
    <property type="match status" value="1"/>
</dbReference>
<gene>
    <name evidence="2" type="primary">treY</name>
    <name evidence="2" type="ORF">KK083_31320</name>
</gene>
<dbReference type="InterPro" id="IPR017853">
    <property type="entry name" value="GH"/>
</dbReference>
<dbReference type="GO" id="GO:0005992">
    <property type="term" value="P:trehalose biosynthetic process"/>
    <property type="evidence" value="ECO:0007669"/>
    <property type="project" value="TreeGrafter"/>
</dbReference>